<dbReference type="InterPro" id="IPR013096">
    <property type="entry name" value="Cupin_2"/>
</dbReference>
<dbReference type="Proteomes" id="UP001562159">
    <property type="component" value="Unassembled WGS sequence"/>
</dbReference>
<dbReference type="Gene3D" id="2.60.120.10">
    <property type="entry name" value="Jelly Rolls"/>
    <property type="match status" value="1"/>
</dbReference>
<name>A0ABV4AR39_9GAMM</name>
<proteinExistence type="predicted"/>
<dbReference type="Pfam" id="PF07883">
    <property type="entry name" value="Cupin_2"/>
    <property type="match status" value="1"/>
</dbReference>
<dbReference type="InterPro" id="IPR011051">
    <property type="entry name" value="RmlC_Cupin_sf"/>
</dbReference>
<accession>A0ABV4AR39</accession>
<dbReference type="SUPFAM" id="SSF51182">
    <property type="entry name" value="RmlC-like cupins"/>
    <property type="match status" value="1"/>
</dbReference>
<dbReference type="InterPro" id="IPR014710">
    <property type="entry name" value="RmlC-like_jellyroll"/>
</dbReference>
<reference evidence="2 3" key="1">
    <citation type="submission" date="2024-07" db="EMBL/GenBank/DDBJ databases">
        <title>Molecular mechanisms and environmental adaptations of flagellar loss and biofilm growth of Rhodanobacter under environmental stress.</title>
        <authorList>
            <person name="Chen M."/>
        </authorList>
    </citation>
    <scope>NUCLEOTIDE SEQUENCE [LARGE SCALE GENOMIC DNA]</scope>
    <source>
        <strain evidence="2 3">RS22</strain>
    </source>
</reference>
<evidence type="ECO:0000313" key="3">
    <source>
        <dbReference type="Proteomes" id="UP001562159"/>
    </source>
</evidence>
<evidence type="ECO:0000313" key="2">
    <source>
        <dbReference type="EMBL" id="MEY2182872.1"/>
    </source>
</evidence>
<organism evidence="2 3">
    <name type="scientific">Rhodanobacter humi</name>
    <dbReference type="NCBI Taxonomy" id="1888173"/>
    <lineage>
        <taxon>Bacteria</taxon>
        <taxon>Pseudomonadati</taxon>
        <taxon>Pseudomonadota</taxon>
        <taxon>Gammaproteobacteria</taxon>
        <taxon>Lysobacterales</taxon>
        <taxon>Rhodanobacteraceae</taxon>
        <taxon>Rhodanobacter</taxon>
    </lineage>
</organism>
<keyword evidence="3" id="KW-1185">Reference proteome</keyword>
<feature type="domain" description="Cupin type-2" evidence="1">
    <location>
        <begin position="42"/>
        <end position="94"/>
    </location>
</feature>
<comment type="caution">
    <text evidence="2">The sequence shown here is derived from an EMBL/GenBank/DDBJ whole genome shotgun (WGS) entry which is preliminary data.</text>
</comment>
<sequence>MSHHDLSALAAQLPEAWRSVVLAGIGTARLKLLRMDGAPYAEESHGCTEVLLVIDGVLRLTVAGQPVSVRGGELYVVQAGTPHAVAEGSTGTLLIVDT</sequence>
<gene>
    <name evidence="2" type="ORF">AB7878_10630</name>
</gene>
<dbReference type="EMBL" id="JBGBPY010000001">
    <property type="protein sequence ID" value="MEY2182872.1"/>
    <property type="molecule type" value="Genomic_DNA"/>
</dbReference>
<protein>
    <submittedName>
        <fullName evidence="2">Cupin domain-containing protein</fullName>
    </submittedName>
</protein>
<evidence type="ECO:0000259" key="1">
    <source>
        <dbReference type="Pfam" id="PF07883"/>
    </source>
</evidence>